<dbReference type="SUPFAM" id="SSF55811">
    <property type="entry name" value="Nudix"/>
    <property type="match status" value="1"/>
</dbReference>
<evidence type="ECO:0008006" key="3">
    <source>
        <dbReference type="Google" id="ProtNLM"/>
    </source>
</evidence>
<dbReference type="EMBL" id="JAODUO010000567">
    <property type="protein sequence ID" value="KAK2177994.1"/>
    <property type="molecule type" value="Genomic_DNA"/>
</dbReference>
<organism evidence="1 2">
    <name type="scientific">Ridgeia piscesae</name>
    <name type="common">Tubeworm</name>
    <dbReference type="NCBI Taxonomy" id="27915"/>
    <lineage>
        <taxon>Eukaryota</taxon>
        <taxon>Metazoa</taxon>
        <taxon>Spiralia</taxon>
        <taxon>Lophotrochozoa</taxon>
        <taxon>Annelida</taxon>
        <taxon>Polychaeta</taxon>
        <taxon>Sedentaria</taxon>
        <taxon>Canalipalpata</taxon>
        <taxon>Sabellida</taxon>
        <taxon>Siboglinidae</taxon>
        <taxon>Ridgeia</taxon>
    </lineage>
</organism>
<keyword evidence="2" id="KW-1185">Reference proteome</keyword>
<dbReference type="AlphaFoldDB" id="A0AAD9KUN8"/>
<gene>
    <name evidence="1" type="ORF">NP493_568g01001</name>
</gene>
<dbReference type="InterPro" id="IPR015797">
    <property type="entry name" value="NUDIX_hydrolase-like_dom_sf"/>
</dbReference>
<protein>
    <recommendedName>
        <fullName evidence="3">Nudix hydrolase domain-containing protein</fullName>
    </recommendedName>
</protein>
<dbReference type="Proteomes" id="UP001209878">
    <property type="component" value="Unassembled WGS sequence"/>
</dbReference>
<dbReference type="CDD" id="cd02883">
    <property type="entry name" value="NUDIX_Hydrolase"/>
    <property type="match status" value="1"/>
</dbReference>
<reference evidence="1" key="1">
    <citation type="journal article" date="2023" name="Mol. Biol. Evol.">
        <title>Third-Generation Sequencing Reveals the Adaptive Role of the Epigenome in Three Deep-Sea Polychaetes.</title>
        <authorList>
            <person name="Perez M."/>
            <person name="Aroh O."/>
            <person name="Sun Y."/>
            <person name="Lan Y."/>
            <person name="Juniper S.K."/>
            <person name="Young C.R."/>
            <person name="Angers B."/>
            <person name="Qian P.Y."/>
        </authorList>
    </citation>
    <scope>NUCLEOTIDE SEQUENCE</scope>
    <source>
        <strain evidence="1">R07B-5</strain>
    </source>
</reference>
<evidence type="ECO:0000313" key="2">
    <source>
        <dbReference type="Proteomes" id="UP001209878"/>
    </source>
</evidence>
<comment type="caution">
    <text evidence="1">The sequence shown here is derived from an EMBL/GenBank/DDBJ whole genome shotgun (WGS) entry which is preliminary data.</text>
</comment>
<accession>A0AAD9KUN8</accession>
<proteinExistence type="predicted"/>
<name>A0AAD9KUN8_RIDPI</name>
<sequence>MKRAWEDTPPGPPVGAPRKQEINVSVLVPADDPGQYLLRYYPDRGWWLPSGKVARDEEIQLTAKRIASEIAETRIHLQGIMRTAYIRQTGCEDNAIHIYFLAHPVRVAVTQPNDVRSWFTLEEMHTLLRDKNDLMGPEPIELIDQLDKGASCAPVTALVETEHNFYDVSTESSLSSPQEMLIKAARFSREGERCWVLSVGGVNV</sequence>
<dbReference type="Gene3D" id="3.90.79.10">
    <property type="entry name" value="Nucleoside Triphosphate Pyrophosphohydrolase"/>
    <property type="match status" value="1"/>
</dbReference>
<evidence type="ECO:0000313" key="1">
    <source>
        <dbReference type="EMBL" id="KAK2177994.1"/>
    </source>
</evidence>